<proteinExistence type="predicted"/>
<comment type="caution">
    <text evidence="1">The sequence shown here is derived from an EMBL/GenBank/DDBJ whole genome shotgun (WGS) entry which is preliminary data.</text>
</comment>
<name>A0ABS4SDU1_9PROT</name>
<keyword evidence="2" id="KW-1185">Reference proteome</keyword>
<organism evidence="1 2">
    <name type="scientific">Azospirillum rugosum</name>
    <dbReference type="NCBI Taxonomy" id="416170"/>
    <lineage>
        <taxon>Bacteria</taxon>
        <taxon>Pseudomonadati</taxon>
        <taxon>Pseudomonadota</taxon>
        <taxon>Alphaproteobacteria</taxon>
        <taxon>Rhodospirillales</taxon>
        <taxon>Azospirillaceae</taxon>
        <taxon>Azospirillum</taxon>
    </lineage>
</organism>
<dbReference type="Proteomes" id="UP000781958">
    <property type="component" value="Unassembled WGS sequence"/>
</dbReference>
<evidence type="ECO:0000313" key="2">
    <source>
        <dbReference type="Proteomes" id="UP000781958"/>
    </source>
</evidence>
<protein>
    <recommendedName>
        <fullName evidence="3">Resolvase, N terminal domain</fullName>
    </recommendedName>
</protein>
<gene>
    <name evidence="1" type="ORF">J2851_000482</name>
</gene>
<evidence type="ECO:0008006" key="3">
    <source>
        <dbReference type="Google" id="ProtNLM"/>
    </source>
</evidence>
<sequence length="66" mass="7387">MNTRFTTMLHAIEDGARRGKVDARTARELDGLFRRCERAGLSIVTAHAEAVERRLLPPLRQGVVAE</sequence>
<reference evidence="1 2" key="1">
    <citation type="submission" date="2021-03" db="EMBL/GenBank/DDBJ databases">
        <title>Genomic Encyclopedia of Type Strains, Phase III (KMG-III): the genomes of soil and plant-associated and newly described type strains.</title>
        <authorList>
            <person name="Whitman W."/>
        </authorList>
    </citation>
    <scope>NUCLEOTIDE SEQUENCE [LARGE SCALE GENOMIC DNA]</scope>
    <source>
        <strain evidence="1 2">IMMIB AFH-6</strain>
    </source>
</reference>
<evidence type="ECO:0000313" key="1">
    <source>
        <dbReference type="EMBL" id="MBP2290745.1"/>
    </source>
</evidence>
<dbReference type="EMBL" id="JAGINP010000001">
    <property type="protein sequence ID" value="MBP2290745.1"/>
    <property type="molecule type" value="Genomic_DNA"/>
</dbReference>
<accession>A0ABS4SDU1</accession>
<dbReference type="RefSeq" id="WP_209763181.1">
    <property type="nucleotide sequence ID" value="NZ_JAGINP010000001.1"/>
</dbReference>